<protein>
    <submittedName>
        <fullName evidence="2">Uncharacterized protein</fullName>
    </submittedName>
</protein>
<evidence type="ECO:0000256" key="1">
    <source>
        <dbReference type="SAM" id="MobiDB-lite"/>
    </source>
</evidence>
<proteinExistence type="predicted"/>
<feature type="region of interest" description="Disordered" evidence="1">
    <location>
        <begin position="553"/>
        <end position="591"/>
    </location>
</feature>
<keyword evidence="3" id="KW-1185">Reference proteome</keyword>
<feature type="compositionally biased region" description="Low complexity" evidence="1">
    <location>
        <begin position="580"/>
        <end position="591"/>
    </location>
</feature>
<feature type="compositionally biased region" description="Low complexity" evidence="1">
    <location>
        <begin position="661"/>
        <end position="670"/>
    </location>
</feature>
<reference evidence="2 3" key="1">
    <citation type="journal article" date="2023" name="IScience">
        <title>Expanded male sex-determining region conserved during the evolution of homothallism in the green alga Volvox.</title>
        <authorList>
            <person name="Yamamoto K."/>
            <person name="Matsuzaki R."/>
            <person name="Mahakham W."/>
            <person name="Heman W."/>
            <person name="Sekimoto H."/>
            <person name="Kawachi M."/>
            <person name="Minakuchi Y."/>
            <person name="Toyoda A."/>
            <person name="Nozaki H."/>
        </authorList>
    </citation>
    <scope>NUCLEOTIDE SEQUENCE [LARGE SCALE GENOMIC DNA]</scope>
    <source>
        <strain evidence="2 3">NIES-4468</strain>
    </source>
</reference>
<evidence type="ECO:0000313" key="3">
    <source>
        <dbReference type="Proteomes" id="UP001165090"/>
    </source>
</evidence>
<organism evidence="2 3">
    <name type="scientific">Volvox africanus</name>
    <dbReference type="NCBI Taxonomy" id="51714"/>
    <lineage>
        <taxon>Eukaryota</taxon>
        <taxon>Viridiplantae</taxon>
        <taxon>Chlorophyta</taxon>
        <taxon>core chlorophytes</taxon>
        <taxon>Chlorophyceae</taxon>
        <taxon>CS clade</taxon>
        <taxon>Chlamydomonadales</taxon>
        <taxon>Volvocaceae</taxon>
        <taxon>Volvox</taxon>
    </lineage>
</organism>
<name>A0ABQ5RUW0_9CHLO</name>
<feature type="compositionally biased region" description="Pro residues" evidence="1">
    <location>
        <begin position="566"/>
        <end position="579"/>
    </location>
</feature>
<sequence>MDSQHTFGHNLLSEANIRLLADQASHWAIILKFDNDEEVPQHALFPKDGLINIFAQGRLCRHTLIAGFRTTRAPKRPVPASFFRTLDFLLEYVAAGNTYRAINDKEEAKGFPPAAWCRPPVVSAREDAEAMTAAAVAGAAPEALQHTPPTDPIRLFYASRSWCCIYNYQMSAISVRLTFGVSPAEMYHLYVEGMLSEYLLMMGLVEEAPPTNNYVPPSVMLPLGALLYMHEHGRPYLPMTFSELRDVRSNGLMSIAVRPHARPMKLPADLRAGVDPAAAAVAAAMEPALVSAAARDGVRAVNGSGGTRSVTHMEPSAGTFAAGTDGRQAGGSGGTVAGQVSTAGGADGSSRNGRSRSPEPDPILDDASRWIMPKPFPAAAAPEAPSAASGDTAAAATASTTATATATANHGASDGGGNTASAVPAAVSPAAMLPSSHFLQYNAGVQPFFETPPLRLFLGDRGQAGLASNWWYVDSATQEVKGPYSPETMLLSSITPCREIHDETLVCGTDAEVRPPVLPPFAAFLPLGKLLHDISEGVYVLVTQAEIVSPLARSSLGNRIREPKPESPPPPPPPPPPPQQQQQQQQQTLSVTAAPVVIAAPVPQQQQQPAALTPAPVVTATAPVTRSAPHVTSATPVPLLVQAVPAPVRASSLPSQPPPSLQSQPQAAPVLQPPQLHPVWQQQPPPPQQQQPVQHATAVYSTTTALHGPVRGLPLPLSQLLAARSRPVPMAAAAVPAYTLPGGVVYLPQYNHLTPYSGQAVFAQPVLGNVPLRQPAPATASTLAPAPQQHH</sequence>
<dbReference type="EMBL" id="BSDZ01000010">
    <property type="protein sequence ID" value="GLI61412.1"/>
    <property type="molecule type" value="Genomic_DNA"/>
</dbReference>
<gene>
    <name evidence="2" type="ORF">VaNZ11_003607</name>
</gene>
<comment type="caution">
    <text evidence="2">The sequence shown here is derived from an EMBL/GenBank/DDBJ whole genome shotgun (WGS) entry which is preliminary data.</text>
</comment>
<feature type="region of interest" description="Disordered" evidence="1">
    <location>
        <begin position="303"/>
        <end position="368"/>
    </location>
</feature>
<evidence type="ECO:0000313" key="2">
    <source>
        <dbReference type="EMBL" id="GLI61412.1"/>
    </source>
</evidence>
<accession>A0ABQ5RUW0</accession>
<feature type="region of interest" description="Disordered" evidence="1">
    <location>
        <begin position="649"/>
        <end position="696"/>
    </location>
</feature>
<dbReference type="Proteomes" id="UP001165090">
    <property type="component" value="Unassembled WGS sequence"/>
</dbReference>